<keyword evidence="4" id="KW-0690">Ribosome biogenesis</keyword>
<dbReference type="OrthoDB" id="1638493at2759"/>
<evidence type="ECO:0000256" key="5">
    <source>
        <dbReference type="ARBA" id="ARBA00023242"/>
    </source>
</evidence>
<dbReference type="GO" id="GO:0005730">
    <property type="term" value="C:nucleolus"/>
    <property type="evidence" value="ECO:0007669"/>
    <property type="project" value="UniProtKB-SubCell"/>
</dbReference>
<evidence type="ECO:0000256" key="1">
    <source>
        <dbReference type="ARBA" id="ARBA00003439"/>
    </source>
</evidence>
<dbReference type="PANTHER" id="PTHR13634">
    <property type="entry name" value="RIBOSOME BIOGENESIS PROTEIN BRIX"/>
    <property type="match status" value="1"/>
</dbReference>
<comment type="similarity">
    <text evidence="3">Belongs to the BRX1 family.</text>
</comment>
<dbReference type="PANTHER" id="PTHR13634:SF0">
    <property type="entry name" value="RIBOSOME BIOGENESIS PROTEIN BRX1 HOMOLOG"/>
    <property type="match status" value="1"/>
</dbReference>
<dbReference type="Proteomes" id="UP001150538">
    <property type="component" value="Unassembled WGS sequence"/>
</dbReference>
<evidence type="ECO:0000256" key="4">
    <source>
        <dbReference type="ARBA" id="ARBA00022517"/>
    </source>
</evidence>
<dbReference type="GO" id="GO:0000027">
    <property type="term" value="P:ribosomal large subunit assembly"/>
    <property type="evidence" value="ECO:0007669"/>
    <property type="project" value="TreeGrafter"/>
</dbReference>
<proteinExistence type="inferred from homology"/>
<dbReference type="InterPro" id="IPR026532">
    <property type="entry name" value="BRX1"/>
</dbReference>
<dbReference type="FunFam" id="3.40.50.10480:FF:000003">
    <property type="entry name" value="Ribosome biogenesis protein BRX1"/>
    <property type="match status" value="1"/>
</dbReference>
<comment type="subcellular location">
    <subcellularLocation>
        <location evidence="2">Nucleus</location>
        <location evidence="2">Nucleolus</location>
    </subcellularLocation>
</comment>
<dbReference type="InterPro" id="IPR007109">
    <property type="entry name" value="Brix"/>
</dbReference>
<dbReference type="SUPFAM" id="SSF52954">
    <property type="entry name" value="Class II aaRS ABD-related"/>
    <property type="match status" value="1"/>
</dbReference>
<dbReference type="GO" id="GO:0006364">
    <property type="term" value="P:rRNA processing"/>
    <property type="evidence" value="ECO:0007669"/>
    <property type="project" value="InterPro"/>
</dbReference>
<dbReference type="Pfam" id="PF04427">
    <property type="entry name" value="Brix"/>
    <property type="match status" value="1"/>
</dbReference>
<feature type="domain" description="Brix" evidence="7">
    <location>
        <begin position="41"/>
        <end position="240"/>
    </location>
</feature>
<evidence type="ECO:0000313" key="9">
    <source>
        <dbReference type="Proteomes" id="UP001150538"/>
    </source>
</evidence>
<dbReference type="PROSITE" id="PS50833">
    <property type="entry name" value="BRIX"/>
    <property type="match status" value="1"/>
</dbReference>
<name>A0A9W7ZX49_9FUNG</name>
<evidence type="ECO:0000256" key="3">
    <source>
        <dbReference type="ARBA" id="ARBA00006369"/>
    </source>
</evidence>
<evidence type="ECO:0000256" key="6">
    <source>
        <dbReference type="SAM" id="MobiDB-lite"/>
    </source>
</evidence>
<accession>A0A9W7ZX49</accession>
<dbReference type="AlphaFoldDB" id="A0A9W7ZX49"/>
<evidence type="ECO:0000259" key="7">
    <source>
        <dbReference type="PROSITE" id="PS50833"/>
    </source>
</evidence>
<organism evidence="8 9">
    <name type="scientific">Mycoemilia scoparia</name>
    <dbReference type="NCBI Taxonomy" id="417184"/>
    <lineage>
        <taxon>Eukaryota</taxon>
        <taxon>Fungi</taxon>
        <taxon>Fungi incertae sedis</taxon>
        <taxon>Zoopagomycota</taxon>
        <taxon>Kickxellomycotina</taxon>
        <taxon>Kickxellomycetes</taxon>
        <taxon>Kickxellales</taxon>
        <taxon>Kickxellaceae</taxon>
        <taxon>Mycoemilia</taxon>
    </lineage>
</organism>
<dbReference type="Gene3D" id="3.40.50.10480">
    <property type="entry name" value="Probable brix-domain ribosomal biogenesis protein"/>
    <property type="match status" value="1"/>
</dbReference>
<sequence>MATLFKAKSEKLMKDRTMKGEKTSIKGGADESTPKGPKNKQRVLILSSRGVSFRHRHLMNDLEAMLPQSKKDSKLDNKSKLDVLNELAELNNCNNVLYFEARKHEDLYLWMSRAPNGPSVKFHVQNVHTMDELKLTGNCLKGSRPILSFDSSFDESSHLKLLKEMFSQTFGVPKGARRSKPFFDHVLSFSMVDNRIWVRNFQIVEGEEDPENKGKKKTSLVEIGPRFVLNPIRIFEGSFGGPTLYENPHYISPNVIRSAINAKRAQRYGNRVDEQNLHKEKLRNSTLPEDPLDSVFE</sequence>
<dbReference type="GO" id="GO:0019843">
    <property type="term" value="F:rRNA binding"/>
    <property type="evidence" value="ECO:0007669"/>
    <property type="project" value="InterPro"/>
</dbReference>
<feature type="compositionally biased region" description="Basic and acidic residues" evidence="6">
    <location>
        <begin position="7"/>
        <end position="33"/>
    </location>
</feature>
<feature type="region of interest" description="Disordered" evidence="6">
    <location>
        <begin position="1"/>
        <end position="39"/>
    </location>
</feature>
<protein>
    <submittedName>
        <fullName evidence="8">Ribosome biogenesis protein brx1</fullName>
    </submittedName>
</protein>
<evidence type="ECO:0000256" key="2">
    <source>
        <dbReference type="ARBA" id="ARBA00004604"/>
    </source>
</evidence>
<comment type="caution">
    <text evidence="8">The sequence shown here is derived from an EMBL/GenBank/DDBJ whole genome shotgun (WGS) entry which is preliminary data.</text>
</comment>
<keyword evidence="9" id="KW-1185">Reference proteome</keyword>
<dbReference type="EMBL" id="JANBPU010000046">
    <property type="protein sequence ID" value="KAJ1918406.1"/>
    <property type="molecule type" value="Genomic_DNA"/>
</dbReference>
<gene>
    <name evidence="8" type="primary">BRX1</name>
    <name evidence="8" type="ORF">H4219_002632</name>
</gene>
<evidence type="ECO:0000313" key="8">
    <source>
        <dbReference type="EMBL" id="KAJ1918406.1"/>
    </source>
</evidence>
<comment type="function">
    <text evidence="1">Required for biogenesis of the 60S ribosomal subunit.</text>
</comment>
<keyword evidence="5" id="KW-0539">Nucleus</keyword>
<dbReference type="SMART" id="SM00879">
    <property type="entry name" value="Brix"/>
    <property type="match status" value="1"/>
</dbReference>
<reference evidence="8" key="1">
    <citation type="submission" date="2022-07" db="EMBL/GenBank/DDBJ databases">
        <title>Phylogenomic reconstructions and comparative analyses of Kickxellomycotina fungi.</title>
        <authorList>
            <person name="Reynolds N.K."/>
            <person name="Stajich J.E."/>
            <person name="Barry K."/>
            <person name="Grigoriev I.V."/>
            <person name="Crous P."/>
            <person name="Smith M.E."/>
        </authorList>
    </citation>
    <scope>NUCLEOTIDE SEQUENCE</scope>
    <source>
        <strain evidence="8">NBRC 100468</strain>
    </source>
</reference>